<dbReference type="InterPro" id="IPR000792">
    <property type="entry name" value="Tscrpt_reg_LuxR_C"/>
</dbReference>
<dbReference type="InterPro" id="IPR016032">
    <property type="entry name" value="Sig_transdc_resp-reg_C-effctor"/>
</dbReference>
<sequence length="261" mass="29109">MDQRARPEQDFSVFADSVRFPGPGRLRVTEAMTRLEAERLRVVRALEHGQPVAARVLGRGGQEINQNIVRELPSWRTLDSVKPTGSLERLAVSLPHNTYAMQAGLRMTSVWHRDALSPDVRLVLSGEDPEVYFFGYGPLEMKIVDGVEVLLEGPTVRNRTTVVVVRDPACLAAARRYWDAVRATAYPCAAEQLPVDGLTERQRRVVALMLTCSSDEQIARRLGLSVRTVRTEVAVILELLDAPTRFVAGVRVRELLSRITA</sequence>
<dbReference type="PROSITE" id="PS50043">
    <property type="entry name" value="HTH_LUXR_2"/>
    <property type="match status" value="1"/>
</dbReference>
<evidence type="ECO:0000313" key="2">
    <source>
        <dbReference type="EMBL" id="SDJ58723.1"/>
    </source>
</evidence>
<dbReference type="SMART" id="SM00421">
    <property type="entry name" value="HTH_LUXR"/>
    <property type="match status" value="1"/>
</dbReference>
<keyword evidence="3" id="KW-1185">Reference proteome</keyword>
<reference evidence="2 3" key="1">
    <citation type="submission" date="2016-10" db="EMBL/GenBank/DDBJ databases">
        <authorList>
            <person name="de Groot N.N."/>
        </authorList>
    </citation>
    <scope>NUCLEOTIDE SEQUENCE [LARGE SCALE GENOMIC DNA]</scope>
    <source>
        <strain evidence="2 3">CGMCC 4.5727</strain>
    </source>
</reference>
<gene>
    <name evidence="2" type="ORF">SAMN05421806_1011135</name>
</gene>
<evidence type="ECO:0000259" key="1">
    <source>
        <dbReference type="PROSITE" id="PS50043"/>
    </source>
</evidence>
<accession>A0A1G8UY44</accession>
<name>A0A1G8UY44_9ACTN</name>
<dbReference type="OrthoDB" id="4266042at2"/>
<dbReference type="AlphaFoldDB" id="A0A1G8UY44"/>
<dbReference type="RefSeq" id="WP_093607486.1">
    <property type="nucleotide sequence ID" value="NZ_FNFF01000001.1"/>
</dbReference>
<dbReference type="SUPFAM" id="SSF46894">
    <property type="entry name" value="C-terminal effector domain of the bipartite response regulators"/>
    <property type="match status" value="1"/>
</dbReference>
<proteinExistence type="predicted"/>
<dbReference type="InterPro" id="IPR036388">
    <property type="entry name" value="WH-like_DNA-bd_sf"/>
</dbReference>
<dbReference type="GO" id="GO:0003677">
    <property type="term" value="F:DNA binding"/>
    <property type="evidence" value="ECO:0007669"/>
    <property type="project" value="InterPro"/>
</dbReference>
<dbReference type="STRING" id="417292.SAMN05421806_1011135"/>
<dbReference type="Pfam" id="PF00196">
    <property type="entry name" value="GerE"/>
    <property type="match status" value="1"/>
</dbReference>
<protein>
    <submittedName>
        <fullName evidence="2">Regulatory protein, luxR family</fullName>
    </submittedName>
</protein>
<dbReference type="EMBL" id="FNFF01000001">
    <property type="protein sequence ID" value="SDJ58723.1"/>
    <property type="molecule type" value="Genomic_DNA"/>
</dbReference>
<dbReference type="Gene3D" id="1.10.10.10">
    <property type="entry name" value="Winged helix-like DNA-binding domain superfamily/Winged helix DNA-binding domain"/>
    <property type="match status" value="1"/>
</dbReference>
<feature type="domain" description="HTH luxR-type" evidence="1">
    <location>
        <begin position="191"/>
        <end position="256"/>
    </location>
</feature>
<dbReference type="GO" id="GO:0006355">
    <property type="term" value="P:regulation of DNA-templated transcription"/>
    <property type="evidence" value="ECO:0007669"/>
    <property type="project" value="InterPro"/>
</dbReference>
<organism evidence="2 3">
    <name type="scientific">Streptomyces indicus</name>
    <dbReference type="NCBI Taxonomy" id="417292"/>
    <lineage>
        <taxon>Bacteria</taxon>
        <taxon>Bacillati</taxon>
        <taxon>Actinomycetota</taxon>
        <taxon>Actinomycetes</taxon>
        <taxon>Kitasatosporales</taxon>
        <taxon>Streptomycetaceae</taxon>
        <taxon>Streptomyces</taxon>
    </lineage>
</organism>
<dbReference type="Proteomes" id="UP000199155">
    <property type="component" value="Unassembled WGS sequence"/>
</dbReference>
<evidence type="ECO:0000313" key="3">
    <source>
        <dbReference type="Proteomes" id="UP000199155"/>
    </source>
</evidence>